<proteinExistence type="predicted"/>
<dbReference type="Gene3D" id="3.40.190.10">
    <property type="entry name" value="Periplasmic binding protein-like II"/>
    <property type="match status" value="2"/>
</dbReference>
<evidence type="ECO:0000313" key="1">
    <source>
        <dbReference type="EMBL" id="SDR68256.1"/>
    </source>
</evidence>
<reference evidence="1 2" key="1">
    <citation type="submission" date="2016-10" db="EMBL/GenBank/DDBJ databases">
        <authorList>
            <person name="de Groot N.N."/>
        </authorList>
    </citation>
    <scope>NUCLEOTIDE SEQUENCE [LARGE SCALE GENOMIC DNA]</scope>
    <source>
        <strain evidence="1 2">DSM 21741</strain>
    </source>
</reference>
<dbReference type="SUPFAM" id="SSF53850">
    <property type="entry name" value="Periplasmic binding protein-like II"/>
    <property type="match status" value="1"/>
</dbReference>
<accession>A0A1H1L159</accession>
<dbReference type="Pfam" id="PF01547">
    <property type="entry name" value="SBP_bac_1"/>
    <property type="match status" value="1"/>
</dbReference>
<dbReference type="RefSeq" id="WP_091408391.1">
    <property type="nucleotide sequence ID" value="NZ_LT629749.1"/>
</dbReference>
<dbReference type="PANTHER" id="PTHR43649:SF14">
    <property type="entry name" value="BLR3389 PROTEIN"/>
    <property type="match status" value="1"/>
</dbReference>
<dbReference type="PROSITE" id="PS51257">
    <property type="entry name" value="PROKAR_LIPOPROTEIN"/>
    <property type="match status" value="1"/>
</dbReference>
<protein>
    <submittedName>
        <fullName evidence="1">Carbohydrate ABC transporter substrate-binding protein, CUT1 family</fullName>
    </submittedName>
</protein>
<dbReference type="PANTHER" id="PTHR43649">
    <property type="entry name" value="ARABINOSE-BINDING PROTEIN-RELATED"/>
    <property type="match status" value="1"/>
</dbReference>
<dbReference type="Proteomes" id="UP000199092">
    <property type="component" value="Chromosome I"/>
</dbReference>
<gene>
    <name evidence="1" type="ORF">SAMN04488543_0018</name>
</gene>
<name>A0A1H1L159_9ACTN</name>
<dbReference type="AlphaFoldDB" id="A0A1H1L159"/>
<sequence length="465" mass="49783">MRRREFLLATAGLGAAAVGGLTACGGNSSGGADPSGAASSTGEISGEVKVTFQQFGNSKIQANFLGKMADEFTAAHPQASVKLQPITASENDYYTKLQLAMRSPRTAPDMCYEDTFLINSDISAGYLTPLDDRLATWSEWSQFKETAKGAARALDGKTYGIPDGTDVRAIWFNKTLFERAGLPTDWAPKTWADLTSAAQTIKDKVPDVIPLNVYAGTGVGEAASMQGFEMLLYGTPNGTLFDADSQKWVVGAQGFKDALTFYQQIYSGGLAPTPQQALAPTWGNTVGQELLPQSKLAIAVDGSWLSGNWLESGAAPWPAWEKTMGNAAMPTQNGEGNGQVTLSGGWTWAIPQNAQNPEAAWAFMTLVCAKEGELEYAIKNVQIPVRTDVAEDPSYVKANPTNAFFSKLVENTIYRPAYSEYAKISLLLQQATEKVVTGTSDPVAAAKFYDDGVTQIVGQDKVITI</sequence>
<dbReference type="OrthoDB" id="3495561at2"/>
<evidence type="ECO:0000313" key="2">
    <source>
        <dbReference type="Proteomes" id="UP000199092"/>
    </source>
</evidence>
<organism evidence="1 2">
    <name type="scientific">Friedmanniella luteola</name>
    <dbReference type="NCBI Taxonomy" id="546871"/>
    <lineage>
        <taxon>Bacteria</taxon>
        <taxon>Bacillati</taxon>
        <taxon>Actinomycetota</taxon>
        <taxon>Actinomycetes</taxon>
        <taxon>Propionibacteriales</taxon>
        <taxon>Nocardioidaceae</taxon>
        <taxon>Friedmanniella</taxon>
    </lineage>
</organism>
<dbReference type="STRING" id="546871.SAMN04488543_0018"/>
<keyword evidence="2" id="KW-1185">Reference proteome</keyword>
<dbReference type="EMBL" id="LT629749">
    <property type="protein sequence ID" value="SDR68256.1"/>
    <property type="molecule type" value="Genomic_DNA"/>
</dbReference>
<dbReference type="InterPro" id="IPR050490">
    <property type="entry name" value="Bact_solute-bd_prot1"/>
</dbReference>
<dbReference type="InterPro" id="IPR006059">
    <property type="entry name" value="SBP"/>
</dbReference>